<dbReference type="SUPFAM" id="SSF53474">
    <property type="entry name" value="alpha/beta-Hydrolases"/>
    <property type="match status" value="1"/>
</dbReference>
<dbReference type="SMART" id="SM00028">
    <property type="entry name" value="TPR"/>
    <property type="match status" value="5"/>
</dbReference>
<proteinExistence type="predicted"/>
<feature type="chain" id="PRO_5047501808" evidence="1">
    <location>
        <begin position="38"/>
        <end position="668"/>
    </location>
</feature>
<keyword evidence="2" id="KW-0378">Hydrolase</keyword>
<dbReference type="Pfam" id="PF13424">
    <property type="entry name" value="TPR_12"/>
    <property type="match status" value="2"/>
</dbReference>
<dbReference type="InterPro" id="IPR010297">
    <property type="entry name" value="DUF900_hydrolase"/>
</dbReference>
<dbReference type="SUPFAM" id="SSF48452">
    <property type="entry name" value="TPR-like"/>
    <property type="match status" value="2"/>
</dbReference>
<dbReference type="Gene3D" id="1.25.40.10">
    <property type="entry name" value="Tetratricopeptide repeat domain"/>
    <property type="match status" value="2"/>
</dbReference>
<evidence type="ECO:0000256" key="1">
    <source>
        <dbReference type="SAM" id="SignalP"/>
    </source>
</evidence>
<accession>A0ABW3JBK0</accession>
<dbReference type="GO" id="GO:0016787">
    <property type="term" value="F:hydrolase activity"/>
    <property type="evidence" value="ECO:0007669"/>
    <property type="project" value="UniProtKB-KW"/>
</dbReference>
<dbReference type="Proteomes" id="UP001597102">
    <property type="component" value="Unassembled WGS sequence"/>
</dbReference>
<evidence type="ECO:0000313" key="2">
    <source>
        <dbReference type="EMBL" id="MFD0987833.1"/>
    </source>
</evidence>
<protein>
    <submittedName>
        <fullName evidence="2">Alpha/beta fold hydrolase</fullName>
    </submittedName>
</protein>
<reference evidence="3" key="1">
    <citation type="journal article" date="2019" name="Int. J. Syst. Evol. Microbiol.">
        <title>The Global Catalogue of Microorganisms (GCM) 10K type strain sequencing project: providing services to taxonomists for standard genome sequencing and annotation.</title>
        <authorList>
            <consortium name="The Broad Institute Genomics Platform"/>
            <consortium name="The Broad Institute Genome Sequencing Center for Infectious Disease"/>
            <person name="Wu L."/>
            <person name="Ma J."/>
        </authorList>
    </citation>
    <scope>NUCLEOTIDE SEQUENCE [LARGE SCALE GENOMIC DNA]</scope>
    <source>
        <strain evidence="3">CCUG 61697</strain>
    </source>
</reference>
<organism evidence="2 3">
    <name type="scientific">Methyloligella solikamskensis</name>
    <dbReference type="NCBI Taxonomy" id="1177756"/>
    <lineage>
        <taxon>Bacteria</taxon>
        <taxon>Pseudomonadati</taxon>
        <taxon>Pseudomonadota</taxon>
        <taxon>Alphaproteobacteria</taxon>
        <taxon>Hyphomicrobiales</taxon>
        <taxon>Hyphomicrobiaceae</taxon>
        <taxon>Methyloligella</taxon>
    </lineage>
</organism>
<dbReference type="Gene3D" id="3.40.50.1820">
    <property type="entry name" value="alpha/beta hydrolase"/>
    <property type="match status" value="1"/>
</dbReference>
<dbReference type="Pfam" id="PF05990">
    <property type="entry name" value="DUF900"/>
    <property type="match status" value="1"/>
</dbReference>
<dbReference type="PANTHER" id="PTHR36513:SF1">
    <property type="entry name" value="TRANSMEMBRANE PROTEIN"/>
    <property type="match status" value="1"/>
</dbReference>
<keyword evidence="3" id="KW-1185">Reference proteome</keyword>
<sequence length="668" mass="74023">MDQKRRLPQTSKRSGRVLCGLALAVFLLGAAAVPASAETPPDFTELNRQIPGLAQAGEAAEALALARKYVAEARTASGEDSAEYATAVTWLAWMLRREQNYDKAAPLLERALTIRERVFGPDHALVATSLHNLAGVYFDQGREDEANALIVRAETIKAEVDGVGDLEMMPRRIAELSQAGKPGEALDLAQRYVTLTKERYGPDQPPIVPALLELAFLYETQGRIDQAEALLKEGLAIREKAFGENSLESAESLDQLARLYQTNGREDEAEALLKQSLAIRRAALEETDDLVIESLYALAGLYEEQGLRANAEKLYAEAEALQTKRTGEAAFSVEHPSYAVVRVYYATDRKRTGDEDPAEAYGGDRGPLTYGVAEVSIPRDHRMGEVERPSIWRLEWCEDPERFVVLLSLDEKDKKAFFKDVQERVKSSRRKSAFIFVHGYNVAFVDATRRTAQMAYDLGFGGAPVLYSWPSQASYSSYKVDETNAEWSRHDFQNFLKDFAKRSGADDIYLIAHSMGTRVLTGALKELFLEEPKLREKFDEIILAAPDIDADTFSRDIAPKILAGERRATLYASSGDYALMASKSFAGYRRAGDTAGGITLAPGVDTIDASATSTDFVGHSYYADSVSVLGDLRDLIMRKKRAEERKRLSPVEIDAGRYWTFEEEAASP</sequence>
<name>A0ABW3JBK0_9HYPH</name>
<keyword evidence="1" id="KW-0732">Signal</keyword>
<dbReference type="EMBL" id="JBHTJO010000001">
    <property type="protein sequence ID" value="MFD0987833.1"/>
    <property type="molecule type" value="Genomic_DNA"/>
</dbReference>
<dbReference type="RefSeq" id="WP_379090178.1">
    <property type="nucleotide sequence ID" value="NZ_JBHTJO010000001.1"/>
</dbReference>
<dbReference type="InterPro" id="IPR011990">
    <property type="entry name" value="TPR-like_helical_dom_sf"/>
</dbReference>
<evidence type="ECO:0000313" key="3">
    <source>
        <dbReference type="Proteomes" id="UP001597102"/>
    </source>
</evidence>
<dbReference type="InterPro" id="IPR019734">
    <property type="entry name" value="TPR_rpt"/>
</dbReference>
<gene>
    <name evidence="2" type="ORF">ACFQ2F_12075</name>
</gene>
<feature type="signal peptide" evidence="1">
    <location>
        <begin position="1"/>
        <end position="37"/>
    </location>
</feature>
<dbReference type="PANTHER" id="PTHR36513">
    <property type="entry name" value="ABC TRANSMEMBRANE TYPE-1 DOMAIN-CONTAINING PROTEIN"/>
    <property type="match status" value="1"/>
</dbReference>
<comment type="caution">
    <text evidence="2">The sequence shown here is derived from an EMBL/GenBank/DDBJ whole genome shotgun (WGS) entry which is preliminary data.</text>
</comment>
<dbReference type="InterPro" id="IPR029058">
    <property type="entry name" value="AB_hydrolase_fold"/>
</dbReference>